<name>A0A0H3J394_CLOPA</name>
<dbReference type="Gene3D" id="3.40.1000.10">
    <property type="entry name" value="Mog1/PsbP, alpha/beta/alpha sandwich"/>
    <property type="match status" value="1"/>
</dbReference>
<dbReference type="GO" id="GO:0015979">
    <property type="term" value="P:photosynthesis"/>
    <property type="evidence" value="ECO:0007669"/>
    <property type="project" value="InterPro"/>
</dbReference>
<reference evidence="8 11" key="1">
    <citation type="journal article" date="2015" name="Genome Announc.">
        <title>Complete Genome Sequence of the Nitrogen-Fixing and Solvent-Producing Clostridium pasteurianum DSM 525.</title>
        <authorList>
            <person name="Poehlein A."/>
            <person name="Grosse-Honebrink A."/>
            <person name="Zhang Y."/>
            <person name="Minton N.P."/>
            <person name="Daniel R."/>
        </authorList>
    </citation>
    <scope>NUCLEOTIDE SEQUENCE [LARGE SCALE GENOMIC DNA]</scope>
    <source>
        <strain evidence="8">DSM 525</strain>
        <strain evidence="11">DSM 525 / ATCC 6013</strain>
    </source>
</reference>
<dbReference type="GO" id="GO:0009654">
    <property type="term" value="C:photosystem II oxygen evolving complex"/>
    <property type="evidence" value="ECO:0007669"/>
    <property type="project" value="InterPro"/>
</dbReference>
<protein>
    <submittedName>
        <fullName evidence="9">RDD domain containing protein</fullName>
    </submittedName>
</protein>
<organism evidence="8 11">
    <name type="scientific">Clostridium pasteurianum DSM 525 = ATCC 6013</name>
    <dbReference type="NCBI Taxonomy" id="1262449"/>
    <lineage>
        <taxon>Bacteria</taxon>
        <taxon>Bacillati</taxon>
        <taxon>Bacillota</taxon>
        <taxon>Clostridia</taxon>
        <taxon>Eubacteriales</taxon>
        <taxon>Clostridiaceae</taxon>
        <taxon>Clostridium</taxon>
    </lineage>
</organism>
<dbReference type="InterPro" id="IPR002683">
    <property type="entry name" value="PsbP_C"/>
</dbReference>
<dbReference type="GO" id="GO:0005509">
    <property type="term" value="F:calcium ion binding"/>
    <property type="evidence" value="ECO:0007669"/>
    <property type="project" value="InterPro"/>
</dbReference>
<feature type="transmembrane region" description="Helical" evidence="5">
    <location>
        <begin position="98"/>
        <end position="120"/>
    </location>
</feature>
<dbReference type="InterPro" id="IPR010432">
    <property type="entry name" value="RDD"/>
</dbReference>
<feature type="domain" description="PsbP C-terminal" evidence="6">
    <location>
        <begin position="224"/>
        <end position="361"/>
    </location>
</feature>
<dbReference type="AlphaFoldDB" id="A0A0H3J394"/>
<evidence type="ECO:0000256" key="2">
    <source>
        <dbReference type="ARBA" id="ARBA00022692"/>
    </source>
</evidence>
<reference evidence="9" key="2">
    <citation type="submission" date="2015-10" db="EMBL/GenBank/DDBJ databases">
        <title>Improved Draft Genome Sequence of Clostridium pasteurianum Strain ATCC 6013 (DSM 525) Using a Hybrid Next-Generation Sequencing Approach.</title>
        <authorList>
            <person name="Pyne M.E."/>
            <person name="Utturkar S.M."/>
            <person name="Brown S.D."/>
            <person name="Moo-Young M."/>
            <person name="Chung D.A."/>
            <person name="Chou P.C."/>
        </authorList>
    </citation>
    <scope>NUCLEOTIDE SEQUENCE</scope>
    <source>
        <strain evidence="9">ATCC 6013</strain>
    </source>
</reference>
<evidence type="ECO:0000313" key="9">
    <source>
        <dbReference type="EMBL" id="KRU11606.1"/>
    </source>
</evidence>
<proteinExistence type="predicted"/>
<dbReference type="Pfam" id="PF06271">
    <property type="entry name" value="RDD"/>
    <property type="match status" value="1"/>
</dbReference>
<dbReference type="Pfam" id="PF01789">
    <property type="entry name" value="PsbP"/>
    <property type="match status" value="1"/>
</dbReference>
<feature type="transmembrane region" description="Helical" evidence="5">
    <location>
        <begin position="12"/>
        <end position="36"/>
    </location>
</feature>
<evidence type="ECO:0000313" key="8">
    <source>
        <dbReference type="EMBL" id="AJA52384.1"/>
    </source>
</evidence>
<dbReference type="EMBL" id="CP009268">
    <property type="protein sequence ID" value="AJA52384.1"/>
    <property type="molecule type" value="Genomic_DNA"/>
</dbReference>
<dbReference type="RefSeq" id="WP_003441469.1">
    <property type="nucleotide sequence ID" value="NZ_ANZB01000002.1"/>
</dbReference>
<dbReference type="Proteomes" id="UP000030905">
    <property type="component" value="Chromosome"/>
</dbReference>
<feature type="transmembrane region" description="Helical" evidence="5">
    <location>
        <begin position="187"/>
        <end position="206"/>
    </location>
</feature>
<keyword evidence="4 5" id="KW-0472">Membrane</keyword>
<gene>
    <name evidence="8" type="ORF">CLPA_c23260</name>
    <name evidence="9" type="ORF">CP6013_00853</name>
</gene>
<keyword evidence="2 5" id="KW-0812">Transmembrane</keyword>
<keyword evidence="3 5" id="KW-1133">Transmembrane helix</keyword>
<dbReference type="KEGG" id="cpae:CPAST_c23260"/>
<dbReference type="GO" id="GO:0019898">
    <property type="term" value="C:extrinsic component of membrane"/>
    <property type="evidence" value="ECO:0007669"/>
    <property type="project" value="InterPro"/>
</dbReference>
<feature type="domain" description="RDD" evidence="7">
    <location>
        <begin position="18"/>
        <end position="132"/>
    </location>
</feature>
<evidence type="ECO:0000256" key="4">
    <source>
        <dbReference type="ARBA" id="ARBA00023136"/>
    </source>
</evidence>
<keyword evidence="11" id="KW-1185">Reference proteome</keyword>
<dbReference type="KEGG" id="cpat:CLPA_c23260"/>
<evidence type="ECO:0000256" key="5">
    <source>
        <dbReference type="SAM" id="Phobius"/>
    </source>
</evidence>
<dbReference type="eggNOG" id="COG1714">
    <property type="taxonomic scope" value="Bacteria"/>
</dbReference>
<feature type="transmembrane region" description="Helical" evidence="5">
    <location>
        <begin position="48"/>
        <end position="71"/>
    </location>
</feature>
<reference evidence="9 10" key="3">
    <citation type="journal article" name="Genome Announc.">
        <title>Improved Draft Genome Sequence of Clostridium pasteurianum Strain ATCC 6013 (DSM 525) Using a Hybrid Next-Generation Sequencing Approach.</title>
        <authorList>
            <person name="Pyne M.E."/>
            <person name="Utturkar S."/>
            <person name="Brown S.D."/>
            <person name="Moo-Young M."/>
            <person name="Chung D.A."/>
            <person name="Chou C.P."/>
        </authorList>
    </citation>
    <scope>NUCLEOTIDE SEQUENCE [LARGE SCALE GENOMIC DNA]</scope>
    <source>
        <strain evidence="9 10">ATCC 6013</strain>
    </source>
</reference>
<evidence type="ECO:0000259" key="6">
    <source>
        <dbReference type="Pfam" id="PF01789"/>
    </source>
</evidence>
<evidence type="ECO:0000313" key="10">
    <source>
        <dbReference type="Proteomes" id="UP000028042"/>
    </source>
</evidence>
<evidence type="ECO:0000256" key="3">
    <source>
        <dbReference type="ARBA" id="ARBA00022989"/>
    </source>
</evidence>
<evidence type="ECO:0000259" key="7">
    <source>
        <dbReference type="Pfam" id="PF06271"/>
    </source>
</evidence>
<dbReference type="EMBL" id="JPGY02000001">
    <property type="protein sequence ID" value="KRU11606.1"/>
    <property type="molecule type" value="Genomic_DNA"/>
</dbReference>
<dbReference type="PATRIC" id="fig|1262449.3.peg.664"/>
<dbReference type="PANTHER" id="PTHR38480:SF1">
    <property type="entry name" value="SLR0254 PROTEIN"/>
    <property type="match status" value="1"/>
</dbReference>
<accession>A0A0H3J394</accession>
<sequence>MDIKNVVSKYNFSILILRFFAMIIDILIFAVIFLYLELAFEGELNIKMIIRIFSVILIYYSLLEGLTGYTWGKLIMGVKVLNKDLSVPGFLKGIIRTFIKILEFSPFLLFGLVSVIFIFISKDKRRLGDVFTNTYVVRMKDLQLLYYNKEKIDSEELNYTEVICHNVLLNSWIKFINLTKELNIKKIIVKQIIPIIISITFILITYKCSDYINISSNKVLTGCKDKYEITLPEGWDENRKLNSDAIFQLSNEKNKNYIIVISENKEDIIKELTLEQYSNIIKSNIHKSIDNARIENSKNTKINNHKGIQFEITGYMNKIKIRYLYIILETKDNFQQIIAWTLDSNYNYDKEKMLNIIKTFKEDENKFNDNESI</sequence>
<dbReference type="Proteomes" id="UP000028042">
    <property type="component" value="Unassembled WGS sequence"/>
</dbReference>
<dbReference type="GeneID" id="93074470"/>
<comment type="subcellular location">
    <subcellularLocation>
        <location evidence="1">Membrane</location>
        <topology evidence="1">Multi-pass membrane protein</topology>
    </subcellularLocation>
</comment>
<dbReference type="PANTHER" id="PTHR38480">
    <property type="entry name" value="SLR0254 PROTEIN"/>
    <property type="match status" value="1"/>
</dbReference>
<evidence type="ECO:0000256" key="1">
    <source>
        <dbReference type="ARBA" id="ARBA00004141"/>
    </source>
</evidence>
<evidence type="ECO:0000313" key="11">
    <source>
        <dbReference type="Proteomes" id="UP000030905"/>
    </source>
</evidence>